<feature type="chain" id="PRO_5043455704" evidence="2">
    <location>
        <begin position="23"/>
        <end position="99"/>
    </location>
</feature>
<comment type="caution">
    <text evidence="3">The sequence shown here is derived from an EMBL/GenBank/DDBJ whole genome shotgun (WGS) entry which is preliminary data.</text>
</comment>
<keyword evidence="2" id="KW-0732">Signal</keyword>
<dbReference type="AlphaFoldDB" id="A0AAX6HR70"/>
<reference evidence="3" key="1">
    <citation type="journal article" date="2023" name="GigaByte">
        <title>Genome assembly of the bearded iris, Iris pallida Lam.</title>
        <authorList>
            <person name="Bruccoleri R.E."/>
            <person name="Oakeley E.J."/>
            <person name="Faust A.M.E."/>
            <person name="Altorfer M."/>
            <person name="Dessus-Babus S."/>
            <person name="Burckhardt D."/>
            <person name="Oertli M."/>
            <person name="Naumann U."/>
            <person name="Petersen F."/>
            <person name="Wong J."/>
        </authorList>
    </citation>
    <scope>NUCLEOTIDE SEQUENCE</scope>
    <source>
        <strain evidence="3">GSM-AAB239-AS_SAM_17_03QT</strain>
    </source>
</reference>
<evidence type="ECO:0000256" key="2">
    <source>
        <dbReference type="SAM" id="SignalP"/>
    </source>
</evidence>
<sequence>MKRGFHRRFLLSFSLLSKFLHALPSLFYDFFFLGPTESTAEQKEIKAPLQKPYSMDPITELPRTSLEPSRPPSRYEIGHEDTDTAPIDVSTSCPSRTLY</sequence>
<protein>
    <submittedName>
        <fullName evidence="3">Gamma-tubulin complex component 2</fullName>
    </submittedName>
</protein>
<evidence type="ECO:0000313" key="3">
    <source>
        <dbReference type="EMBL" id="KAJ6843589.1"/>
    </source>
</evidence>
<dbReference type="Proteomes" id="UP001140949">
    <property type="component" value="Unassembled WGS sequence"/>
</dbReference>
<feature type="compositionally biased region" description="Polar residues" evidence="1">
    <location>
        <begin position="89"/>
        <end position="99"/>
    </location>
</feature>
<keyword evidence="4" id="KW-1185">Reference proteome</keyword>
<reference evidence="3" key="2">
    <citation type="submission" date="2023-04" db="EMBL/GenBank/DDBJ databases">
        <authorList>
            <person name="Bruccoleri R.E."/>
            <person name="Oakeley E.J."/>
            <person name="Faust A.-M."/>
            <person name="Dessus-Babus S."/>
            <person name="Altorfer M."/>
            <person name="Burckhardt D."/>
            <person name="Oertli M."/>
            <person name="Naumann U."/>
            <person name="Petersen F."/>
            <person name="Wong J."/>
        </authorList>
    </citation>
    <scope>NUCLEOTIDE SEQUENCE</scope>
    <source>
        <strain evidence="3">GSM-AAB239-AS_SAM_17_03QT</strain>
        <tissue evidence="3">Leaf</tissue>
    </source>
</reference>
<accession>A0AAX6HR70</accession>
<feature type="signal peptide" evidence="2">
    <location>
        <begin position="1"/>
        <end position="22"/>
    </location>
</feature>
<name>A0AAX6HR70_IRIPA</name>
<dbReference type="EMBL" id="JANAVB010007197">
    <property type="protein sequence ID" value="KAJ6843589.1"/>
    <property type="molecule type" value="Genomic_DNA"/>
</dbReference>
<proteinExistence type="predicted"/>
<organism evidence="3 4">
    <name type="scientific">Iris pallida</name>
    <name type="common">Sweet iris</name>
    <dbReference type="NCBI Taxonomy" id="29817"/>
    <lineage>
        <taxon>Eukaryota</taxon>
        <taxon>Viridiplantae</taxon>
        <taxon>Streptophyta</taxon>
        <taxon>Embryophyta</taxon>
        <taxon>Tracheophyta</taxon>
        <taxon>Spermatophyta</taxon>
        <taxon>Magnoliopsida</taxon>
        <taxon>Liliopsida</taxon>
        <taxon>Asparagales</taxon>
        <taxon>Iridaceae</taxon>
        <taxon>Iridoideae</taxon>
        <taxon>Irideae</taxon>
        <taxon>Iris</taxon>
    </lineage>
</organism>
<evidence type="ECO:0000313" key="4">
    <source>
        <dbReference type="Proteomes" id="UP001140949"/>
    </source>
</evidence>
<gene>
    <name evidence="3" type="ORF">M6B38_297040</name>
</gene>
<evidence type="ECO:0000256" key="1">
    <source>
        <dbReference type="SAM" id="MobiDB-lite"/>
    </source>
</evidence>
<feature type="region of interest" description="Disordered" evidence="1">
    <location>
        <begin position="43"/>
        <end position="99"/>
    </location>
</feature>